<protein>
    <submittedName>
        <fullName evidence="1">TBPIP-domain-containing protein</fullName>
    </submittedName>
</protein>
<evidence type="ECO:0000313" key="2">
    <source>
        <dbReference type="Proteomes" id="UP000886501"/>
    </source>
</evidence>
<comment type="caution">
    <text evidence="1">The sequence shown here is derived from an EMBL/GenBank/DDBJ whole genome shotgun (WGS) entry which is preliminary data.</text>
</comment>
<gene>
    <name evidence="1" type="ORF">BDM02DRAFT_3145514</name>
</gene>
<accession>A0ACB6ZE68</accession>
<proteinExistence type="predicted"/>
<dbReference type="EMBL" id="MU118029">
    <property type="protein sequence ID" value="KAF9647633.1"/>
    <property type="molecule type" value="Genomic_DNA"/>
</dbReference>
<organism evidence="1 2">
    <name type="scientific">Thelephora ganbajun</name>
    <name type="common">Ganba fungus</name>
    <dbReference type="NCBI Taxonomy" id="370292"/>
    <lineage>
        <taxon>Eukaryota</taxon>
        <taxon>Fungi</taxon>
        <taxon>Dikarya</taxon>
        <taxon>Basidiomycota</taxon>
        <taxon>Agaricomycotina</taxon>
        <taxon>Agaricomycetes</taxon>
        <taxon>Thelephorales</taxon>
        <taxon>Thelephoraceae</taxon>
        <taxon>Thelephora</taxon>
    </lineage>
</organism>
<evidence type="ECO:0000313" key="1">
    <source>
        <dbReference type="EMBL" id="KAF9647633.1"/>
    </source>
</evidence>
<reference evidence="1" key="1">
    <citation type="submission" date="2019-10" db="EMBL/GenBank/DDBJ databases">
        <authorList>
            <consortium name="DOE Joint Genome Institute"/>
            <person name="Kuo A."/>
            <person name="Miyauchi S."/>
            <person name="Kiss E."/>
            <person name="Drula E."/>
            <person name="Kohler A."/>
            <person name="Sanchez-Garcia M."/>
            <person name="Andreopoulos B."/>
            <person name="Barry K.W."/>
            <person name="Bonito G."/>
            <person name="Buee M."/>
            <person name="Carver A."/>
            <person name="Chen C."/>
            <person name="Cichocki N."/>
            <person name="Clum A."/>
            <person name="Culley D."/>
            <person name="Crous P.W."/>
            <person name="Fauchery L."/>
            <person name="Girlanda M."/>
            <person name="Hayes R."/>
            <person name="Keri Z."/>
            <person name="Labutti K."/>
            <person name="Lipzen A."/>
            <person name="Lombard V."/>
            <person name="Magnuson J."/>
            <person name="Maillard F."/>
            <person name="Morin E."/>
            <person name="Murat C."/>
            <person name="Nolan M."/>
            <person name="Ohm R."/>
            <person name="Pangilinan J."/>
            <person name="Pereira M."/>
            <person name="Perotto S."/>
            <person name="Peter M."/>
            <person name="Riley R."/>
            <person name="Sitrit Y."/>
            <person name="Stielow B."/>
            <person name="Szollosi G."/>
            <person name="Zifcakova L."/>
            <person name="Stursova M."/>
            <person name="Spatafora J.W."/>
            <person name="Tedersoo L."/>
            <person name="Vaario L.-M."/>
            <person name="Yamada A."/>
            <person name="Yan M."/>
            <person name="Wang P."/>
            <person name="Xu J."/>
            <person name="Bruns T."/>
            <person name="Baldrian P."/>
            <person name="Vilgalys R."/>
            <person name="Henrissat B."/>
            <person name="Grigoriev I.V."/>
            <person name="Hibbett D."/>
            <person name="Nagy L.G."/>
            <person name="Martin F.M."/>
        </authorList>
    </citation>
    <scope>NUCLEOTIDE SEQUENCE</scope>
    <source>
        <strain evidence="1">P2</strain>
    </source>
</reference>
<keyword evidence="2" id="KW-1185">Reference proteome</keyword>
<dbReference type="Proteomes" id="UP000886501">
    <property type="component" value="Unassembled WGS sequence"/>
</dbReference>
<reference evidence="1" key="2">
    <citation type="journal article" date="2020" name="Nat. Commun.">
        <title>Large-scale genome sequencing of mycorrhizal fungi provides insights into the early evolution of symbiotic traits.</title>
        <authorList>
            <person name="Miyauchi S."/>
            <person name="Kiss E."/>
            <person name="Kuo A."/>
            <person name="Drula E."/>
            <person name="Kohler A."/>
            <person name="Sanchez-Garcia M."/>
            <person name="Morin E."/>
            <person name="Andreopoulos B."/>
            <person name="Barry K.W."/>
            <person name="Bonito G."/>
            <person name="Buee M."/>
            <person name="Carver A."/>
            <person name="Chen C."/>
            <person name="Cichocki N."/>
            <person name="Clum A."/>
            <person name="Culley D."/>
            <person name="Crous P.W."/>
            <person name="Fauchery L."/>
            <person name="Girlanda M."/>
            <person name="Hayes R.D."/>
            <person name="Keri Z."/>
            <person name="LaButti K."/>
            <person name="Lipzen A."/>
            <person name="Lombard V."/>
            <person name="Magnuson J."/>
            <person name="Maillard F."/>
            <person name="Murat C."/>
            <person name="Nolan M."/>
            <person name="Ohm R.A."/>
            <person name="Pangilinan J."/>
            <person name="Pereira M.F."/>
            <person name="Perotto S."/>
            <person name="Peter M."/>
            <person name="Pfister S."/>
            <person name="Riley R."/>
            <person name="Sitrit Y."/>
            <person name="Stielow J.B."/>
            <person name="Szollosi G."/>
            <person name="Zifcakova L."/>
            <person name="Stursova M."/>
            <person name="Spatafora J.W."/>
            <person name="Tedersoo L."/>
            <person name="Vaario L.M."/>
            <person name="Yamada A."/>
            <person name="Yan M."/>
            <person name="Wang P."/>
            <person name="Xu J."/>
            <person name="Bruns T."/>
            <person name="Baldrian P."/>
            <person name="Vilgalys R."/>
            <person name="Dunand C."/>
            <person name="Henrissat B."/>
            <person name="Grigoriev I.V."/>
            <person name="Hibbett D."/>
            <person name="Nagy L.G."/>
            <person name="Martin F.M."/>
        </authorList>
    </citation>
    <scope>NUCLEOTIDE SEQUENCE</scope>
    <source>
        <strain evidence="1">P2</strain>
    </source>
</reference>
<name>A0ACB6ZE68_THEGA</name>
<sequence>MTSGKKAEAKAATLKGQEAEDAVLQYLKRMNRPFGAVDVSSNLKGAVPKTATQKILLTLAEKGEITQKTYGKSTFFVYNQSKIENLPAEKLVTLEAQLKDIEEENKLLTAEVKSLSAELGKIKSTPTDSELDEQVVQTEEKIATTLTYLEPLRAGSSIISASELAQLDEDWKRWRQEWVKRRKVFNMLRDTTLEATGPKEAAELLEDIGVELDSPEHAQLERSYLCSRASRSRS</sequence>